<feature type="transmembrane region" description="Helical" evidence="18">
    <location>
        <begin position="57"/>
        <end position="77"/>
    </location>
</feature>
<evidence type="ECO:0000256" key="2">
    <source>
        <dbReference type="ARBA" id="ARBA00022676"/>
    </source>
</evidence>
<keyword evidence="4 18" id="KW-0812">Transmembrane</keyword>
<accession>A0ABR9ZK53</accession>
<organism evidence="19 20">
    <name type="scientific">Corynebacterium suicordis DSM 45110</name>
    <dbReference type="NCBI Taxonomy" id="1121369"/>
    <lineage>
        <taxon>Bacteria</taxon>
        <taxon>Bacillati</taxon>
        <taxon>Actinomycetota</taxon>
        <taxon>Actinomycetes</taxon>
        <taxon>Mycobacteriales</taxon>
        <taxon>Corynebacteriaceae</taxon>
        <taxon>Corynebacterium</taxon>
    </lineage>
</organism>
<feature type="transmembrane region" description="Helical" evidence="18">
    <location>
        <begin position="97"/>
        <end position="115"/>
    </location>
</feature>
<feature type="region of interest" description="Disordered" evidence="17">
    <location>
        <begin position="1"/>
        <end position="39"/>
    </location>
</feature>
<keyword evidence="3" id="KW-0808">Transferase</keyword>
<keyword evidence="8 18" id="KW-0472">Membrane</keyword>
<feature type="transmembrane region" description="Helical" evidence="18">
    <location>
        <begin position="363"/>
        <end position="385"/>
    </location>
</feature>
<comment type="function">
    <text evidence="16">Peptidoglycan polymerase that is essential for cell division.</text>
</comment>
<evidence type="ECO:0000256" key="12">
    <source>
        <dbReference type="ARBA" id="ARBA00041185"/>
    </source>
</evidence>
<evidence type="ECO:0000256" key="17">
    <source>
        <dbReference type="SAM" id="MobiDB-lite"/>
    </source>
</evidence>
<evidence type="ECO:0000256" key="4">
    <source>
        <dbReference type="ARBA" id="ARBA00022692"/>
    </source>
</evidence>
<keyword evidence="6" id="KW-0573">Peptidoglycan synthesis</keyword>
<feature type="transmembrane region" description="Helical" evidence="18">
    <location>
        <begin position="195"/>
        <end position="212"/>
    </location>
</feature>
<feature type="compositionally biased region" description="Low complexity" evidence="17">
    <location>
        <begin position="1"/>
        <end position="18"/>
    </location>
</feature>
<comment type="similarity">
    <text evidence="11">Belongs to the SEDS family. FtsW subfamily.</text>
</comment>
<comment type="subcellular location">
    <subcellularLocation>
        <location evidence="1">Membrane</location>
        <topology evidence="1">Multi-pass membrane protein</topology>
    </subcellularLocation>
</comment>
<dbReference type="EC" id="2.4.99.28" evidence="14"/>
<feature type="transmembrane region" description="Helical" evidence="18">
    <location>
        <begin position="166"/>
        <end position="183"/>
    </location>
</feature>
<dbReference type="PANTHER" id="PTHR30474:SF2">
    <property type="entry name" value="PEPTIDOGLYCAN GLYCOSYLTRANSFERASE FTSW-RELATED"/>
    <property type="match status" value="1"/>
</dbReference>
<keyword evidence="2" id="KW-0328">Glycosyltransferase</keyword>
<evidence type="ECO:0000256" key="13">
    <source>
        <dbReference type="ARBA" id="ARBA00041418"/>
    </source>
</evidence>
<dbReference type="Pfam" id="PF01098">
    <property type="entry name" value="FTSW_RODA_SPOVE"/>
    <property type="match status" value="1"/>
</dbReference>
<comment type="catalytic activity">
    <reaction evidence="15">
        <text>[GlcNAc-(1-&gt;4)-Mur2Ac(oyl-L-Ala-gamma-D-Glu-L-Lys-D-Ala-D-Ala)](n)-di-trans,octa-cis-undecaprenyl diphosphate + beta-D-GlcNAc-(1-&gt;4)-Mur2Ac(oyl-L-Ala-gamma-D-Glu-L-Lys-D-Ala-D-Ala)-di-trans,octa-cis-undecaprenyl diphosphate = [GlcNAc-(1-&gt;4)-Mur2Ac(oyl-L-Ala-gamma-D-Glu-L-Lys-D-Ala-D-Ala)](n+1)-di-trans,octa-cis-undecaprenyl diphosphate + di-trans,octa-cis-undecaprenyl diphosphate + H(+)</text>
        <dbReference type="Rhea" id="RHEA:23708"/>
        <dbReference type="Rhea" id="RHEA-COMP:9602"/>
        <dbReference type="Rhea" id="RHEA-COMP:9603"/>
        <dbReference type="ChEBI" id="CHEBI:15378"/>
        <dbReference type="ChEBI" id="CHEBI:58405"/>
        <dbReference type="ChEBI" id="CHEBI:60033"/>
        <dbReference type="ChEBI" id="CHEBI:78435"/>
        <dbReference type="EC" id="2.4.99.28"/>
    </reaction>
</comment>
<protein>
    <recommendedName>
        <fullName evidence="12">Probable peptidoglycan glycosyltransferase FtsW</fullName>
        <ecNumber evidence="14">2.4.99.28</ecNumber>
    </recommendedName>
    <alternativeName>
        <fullName evidence="13">Cell division protein FtsW</fullName>
    </alternativeName>
    <alternativeName>
        <fullName evidence="10">Cell wall polymerase</fullName>
    </alternativeName>
    <alternativeName>
        <fullName evidence="9">Peptidoglycan polymerase</fullName>
    </alternativeName>
</protein>
<evidence type="ECO:0000256" key="15">
    <source>
        <dbReference type="ARBA" id="ARBA00049902"/>
    </source>
</evidence>
<reference evidence="19 20" key="1">
    <citation type="submission" date="2020-10" db="EMBL/GenBank/DDBJ databases">
        <title>Novel species in genus Corynebacterium.</title>
        <authorList>
            <person name="Zhang G."/>
        </authorList>
    </citation>
    <scope>NUCLEOTIDE SEQUENCE [LARGE SCALE GENOMIC DNA]</scope>
    <source>
        <strain evidence="19 20">DSM 45110</strain>
    </source>
</reference>
<sequence>MPLSSARSASVKSPSSRSQDPRTKSAQSPGVRASGASPASTWKTVHERVSGTLARPLVNYLVILSVTLLLTAFGLTMVLSSSMVDSRANGGSVFTEFFRQATFVAIGLVGMWVAIRMRPQTIRKYAPALLFVALFLLAAVLVPGLGSGDELGSRSWLRLGAFGVQPSEIAKLALAVWGSSVVAERLPKSNGLLDVLGKFLLYGCVILGMVLFQKDLGMMMSVGIVLLSLVFLAGARGKIFLVVVGAVAAVGLLAILTTAYRSARITTWLDTMFLDFSDSTTQGAAFQSYQGILSISDGGFFGLGLGQSRAKWFYLPEATNDFIFAVVGEELGFLGAMAVVTLFALLGWFGIKTALAHVDPFMRLLAASLTMGVMVQAFLNMGYVVGFMPVTGIQLPLISAGGTSAVITLFSLGLLANCARHEPNTVSAMQHEGRPWIDRILFLPEPQPVVAGSERREERRSTTQQYGEPVTQRRGGAGRAGQDARRERDRLAESRRRVGAEDYQRDYDGRRRSSLPPVQEPRSRRVPRDPQAKSPVQRRTNRPDSRRR</sequence>
<keyword evidence="20" id="KW-1185">Reference proteome</keyword>
<comment type="caution">
    <text evidence="19">The sequence shown here is derived from an EMBL/GenBank/DDBJ whole genome shotgun (WGS) entry which is preliminary data.</text>
</comment>
<evidence type="ECO:0000256" key="6">
    <source>
        <dbReference type="ARBA" id="ARBA00022984"/>
    </source>
</evidence>
<evidence type="ECO:0000256" key="16">
    <source>
        <dbReference type="ARBA" id="ARBA00049966"/>
    </source>
</evidence>
<feature type="region of interest" description="Disordered" evidence="17">
    <location>
        <begin position="448"/>
        <end position="548"/>
    </location>
</feature>
<keyword evidence="7 18" id="KW-1133">Transmembrane helix</keyword>
<feature type="transmembrane region" description="Helical" evidence="18">
    <location>
        <begin position="218"/>
        <end position="235"/>
    </location>
</feature>
<feature type="compositionally biased region" description="Basic and acidic residues" evidence="17">
    <location>
        <begin position="482"/>
        <end position="511"/>
    </location>
</feature>
<evidence type="ECO:0000256" key="10">
    <source>
        <dbReference type="ARBA" id="ARBA00033270"/>
    </source>
</evidence>
<dbReference type="PANTHER" id="PTHR30474">
    <property type="entry name" value="CELL CYCLE PROTEIN"/>
    <property type="match status" value="1"/>
</dbReference>
<evidence type="ECO:0000256" key="11">
    <source>
        <dbReference type="ARBA" id="ARBA00038053"/>
    </source>
</evidence>
<feature type="transmembrane region" description="Helical" evidence="18">
    <location>
        <begin position="240"/>
        <end position="260"/>
    </location>
</feature>
<evidence type="ECO:0000313" key="20">
    <source>
        <dbReference type="Proteomes" id="UP000635902"/>
    </source>
</evidence>
<keyword evidence="5" id="KW-0133">Cell shape</keyword>
<evidence type="ECO:0000256" key="14">
    <source>
        <dbReference type="ARBA" id="ARBA00044770"/>
    </source>
</evidence>
<proteinExistence type="inferred from homology"/>
<dbReference type="InterPro" id="IPR001182">
    <property type="entry name" value="FtsW/RodA"/>
</dbReference>
<feature type="transmembrane region" description="Helical" evidence="18">
    <location>
        <begin position="397"/>
        <end position="419"/>
    </location>
</feature>
<evidence type="ECO:0000256" key="5">
    <source>
        <dbReference type="ARBA" id="ARBA00022960"/>
    </source>
</evidence>
<evidence type="ECO:0000256" key="1">
    <source>
        <dbReference type="ARBA" id="ARBA00004141"/>
    </source>
</evidence>
<feature type="compositionally biased region" description="Basic and acidic residues" evidence="17">
    <location>
        <begin position="521"/>
        <end position="531"/>
    </location>
</feature>
<name>A0ABR9ZK53_9CORY</name>
<evidence type="ECO:0000256" key="3">
    <source>
        <dbReference type="ARBA" id="ARBA00022679"/>
    </source>
</evidence>
<evidence type="ECO:0000256" key="9">
    <source>
        <dbReference type="ARBA" id="ARBA00032370"/>
    </source>
</evidence>
<feature type="transmembrane region" description="Helical" evidence="18">
    <location>
        <begin position="127"/>
        <end position="146"/>
    </location>
</feature>
<dbReference type="EMBL" id="JADKMY010000002">
    <property type="protein sequence ID" value="MBF4553806.1"/>
    <property type="molecule type" value="Genomic_DNA"/>
</dbReference>
<evidence type="ECO:0000256" key="7">
    <source>
        <dbReference type="ARBA" id="ARBA00022989"/>
    </source>
</evidence>
<evidence type="ECO:0000313" key="19">
    <source>
        <dbReference type="EMBL" id="MBF4553806.1"/>
    </source>
</evidence>
<gene>
    <name evidence="19" type="ORF">IRY30_06900</name>
</gene>
<dbReference type="Proteomes" id="UP000635902">
    <property type="component" value="Unassembled WGS sequence"/>
</dbReference>
<evidence type="ECO:0000256" key="8">
    <source>
        <dbReference type="ARBA" id="ARBA00023136"/>
    </source>
</evidence>
<evidence type="ECO:0000256" key="18">
    <source>
        <dbReference type="SAM" id="Phobius"/>
    </source>
</evidence>
<feature type="transmembrane region" description="Helical" evidence="18">
    <location>
        <begin position="331"/>
        <end position="351"/>
    </location>
</feature>